<dbReference type="PROSITE" id="PS00198">
    <property type="entry name" value="4FE4S_FER_1"/>
    <property type="match status" value="1"/>
</dbReference>
<dbReference type="AlphaFoldDB" id="A0A285FY16"/>
<dbReference type="PROSITE" id="PS51379">
    <property type="entry name" value="4FE4S_FER_2"/>
    <property type="match status" value="1"/>
</dbReference>
<organism evidence="2 3">
    <name type="scientific">Methanohalophilus euhalobius</name>
    <dbReference type="NCBI Taxonomy" id="51203"/>
    <lineage>
        <taxon>Archaea</taxon>
        <taxon>Methanobacteriati</taxon>
        <taxon>Methanobacteriota</taxon>
        <taxon>Stenosarchaea group</taxon>
        <taxon>Methanomicrobia</taxon>
        <taxon>Methanosarcinales</taxon>
        <taxon>Methanosarcinaceae</taxon>
        <taxon>Methanohalophilus</taxon>
    </lineage>
</organism>
<name>A0A285FY16_9EURY</name>
<keyword evidence="3" id="KW-1185">Reference proteome</keyword>
<feature type="domain" description="4Fe-4S ferredoxin-type" evidence="1">
    <location>
        <begin position="232"/>
        <end position="258"/>
    </location>
</feature>
<dbReference type="PANTHER" id="PTHR42827:SF1">
    <property type="entry name" value="IRON-SULFUR CLUSTER-BINDING PROTEIN"/>
    <property type="match status" value="1"/>
</dbReference>
<dbReference type="GO" id="GO:0016491">
    <property type="term" value="F:oxidoreductase activity"/>
    <property type="evidence" value="ECO:0007669"/>
    <property type="project" value="UniProtKB-ARBA"/>
</dbReference>
<dbReference type="Proteomes" id="UP000217726">
    <property type="component" value="Unassembled WGS sequence"/>
</dbReference>
<accession>A0A285FY16</accession>
<dbReference type="PANTHER" id="PTHR42827">
    <property type="entry name" value="IRON-SULFUR CLUSTER-BINDING PROTEIN-RELATED"/>
    <property type="match status" value="1"/>
</dbReference>
<dbReference type="InterPro" id="IPR017900">
    <property type="entry name" value="4Fe4S_Fe_S_CS"/>
</dbReference>
<proteinExistence type="predicted"/>
<evidence type="ECO:0000313" key="2">
    <source>
        <dbReference type="EMBL" id="SNY16222.1"/>
    </source>
</evidence>
<gene>
    <name evidence="2" type="ORF">SAMN06295989_10574</name>
</gene>
<evidence type="ECO:0000259" key="1">
    <source>
        <dbReference type="PROSITE" id="PS51379"/>
    </source>
</evidence>
<dbReference type="InterPro" id="IPR017896">
    <property type="entry name" value="4Fe4S_Fe-S-bd"/>
</dbReference>
<evidence type="ECO:0000313" key="3">
    <source>
        <dbReference type="Proteomes" id="UP000217726"/>
    </source>
</evidence>
<dbReference type="EMBL" id="OBDR01000005">
    <property type="protein sequence ID" value="SNY16222.1"/>
    <property type="molecule type" value="Genomic_DNA"/>
</dbReference>
<sequence>MNVFFRNCIIYHVFGLRDYTGEIGIILEKIVEDFILDPEINHVSKEEAADESVVGLKLFDKPIIGYASANDELYEKFKIDEKITHGRFIPPQEWMEDAKTVISIFLPYSKQVKAGNRRNMREPSKEWLHVRREGKKAIDKLSLYIKEILTQKGYLCVAPGIEDCFEEIIDIWLDINRSLDNSDFGSNWSQRHVAYVAGLGTFGLSKTLITKKGVAGTFTSLITNMEHEPTKRDYQGIYDYCSMCGACISNCPPKSDHF</sequence>
<protein>
    <recommendedName>
        <fullName evidence="1">4Fe-4S ferredoxin-type domain-containing protein</fullName>
    </recommendedName>
</protein>
<reference evidence="3" key="1">
    <citation type="submission" date="2017-09" db="EMBL/GenBank/DDBJ databases">
        <authorList>
            <person name="Varghese N."/>
            <person name="Submissions S."/>
        </authorList>
    </citation>
    <scope>NUCLEOTIDE SEQUENCE [LARGE SCALE GENOMIC DNA]</scope>
    <source>
        <strain evidence="3">WG-1MB</strain>
    </source>
</reference>